<comment type="caution">
    <text evidence="5">The sequence shown here is derived from an EMBL/GenBank/DDBJ whole genome shotgun (WGS) entry which is preliminary data.</text>
</comment>
<evidence type="ECO:0000256" key="1">
    <source>
        <dbReference type="ARBA" id="ARBA00006484"/>
    </source>
</evidence>
<sequence>MRPEHEAPGAGPFLPWGHPLEKRLPGRPEGTDVMPVAIITGASKGLGRALGAALAGRGWDLVLDARTAAALDASGRDLAGRGVRVEAVAGDVTQAGHRADLVAAAHKLGGLDLLVNNASALGAEPLVRLEELTLDGLRQALETNVVAALGLIQEALPLLRASGAGTVVDVSSDAAVEAYETWGGYGASKAALDHLSAVLAAEEPGIRVWAVDPGDMRTDLYEAAVPDDDASGRPAPETVVPAFLRLLDERPASGRYSAPSLLDGPASLDGPSSLDVR</sequence>
<keyword evidence="2" id="KW-0560">Oxidoreductase</keyword>
<dbReference type="Proteomes" id="UP001501637">
    <property type="component" value="Unassembled WGS sequence"/>
</dbReference>
<feature type="region of interest" description="Disordered" evidence="4">
    <location>
        <begin position="1"/>
        <end position="28"/>
    </location>
</feature>
<proteinExistence type="inferred from homology"/>
<evidence type="ECO:0000313" key="5">
    <source>
        <dbReference type="EMBL" id="GAA3085733.1"/>
    </source>
</evidence>
<name>A0ABP6M7H1_9ACTN</name>
<dbReference type="PRINTS" id="PR00080">
    <property type="entry name" value="SDRFAMILY"/>
</dbReference>
<feature type="compositionally biased region" description="Basic and acidic residues" evidence="4">
    <location>
        <begin position="19"/>
        <end position="28"/>
    </location>
</feature>
<comment type="similarity">
    <text evidence="1 3">Belongs to the short-chain dehydrogenases/reductases (SDR) family.</text>
</comment>
<accession>A0ABP6M7H1</accession>
<dbReference type="InterPro" id="IPR020904">
    <property type="entry name" value="Sc_DH/Rdtase_CS"/>
</dbReference>
<dbReference type="EMBL" id="BAAAUG010000015">
    <property type="protein sequence ID" value="GAA3085733.1"/>
    <property type="molecule type" value="Genomic_DNA"/>
</dbReference>
<dbReference type="PANTHER" id="PTHR44196">
    <property type="entry name" value="DEHYDROGENASE/REDUCTASE SDR FAMILY MEMBER 7B"/>
    <property type="match status" value="1"/>
</dbReference>
<protein>
    <submittedName>
        <fullName evidence="5">SDR family oxidoreductase</fullName>
    </submittedName>
</protein>
<dbReference type="PROSITE" id="PS00061">
    <property type="entry name" value="ADH_SHORT"/>
    <property type="match status" value="1"/>
</dbReference>
<dbReference type="CDD" id="cd05233">
    <property type="entry name" value="SDR_c"/>
    <property type="match status" value="1"/>
</dbReference>
<evidence type="ECO:0000256" key="3">
    <source>
        <dbReference type="RuleBase" id="RU000363"/>
    </source>
</evidence>
<gene>
    <name evidence="5" type="ORF">GCM10010449_06760</name>
</gene>
<dbReference type="PRINTS" id="PR00081">
    <property type="entry name" value="GDHRDH"/>
</dbReference>
<evidence type="ECO:0000313" key="6">
    <source>
        <dbReference type="Proteomes" id="UP001501637"/>
    </source>
</evidence>
<keyword evidence="6" id="KW-1185">Reference proteome</keyword>
<dbReference type="SUPFAM" id="SSF51735">
    <property type="entry name" value="NAD(P)-binding Rossmann-fold domains"/>
    <property type="match status" value="1"/>
</dbReference>
<organism evidence="5 6">
    <name type="scientific">Streptomyces rectiviolaceus</name>
    <dbReference type="NCBI Taxonomy" id="332591"/>
    <lineage>
        <taxon>Bacteria</taxon>
        <taxon>Bacillati</taxon>
        <taxon>Actinomycetota</taxon>
        <taxon>Actinomycetes</taxon>
        <taxon>Kitasatosporales</taxon>
        <taxon>Streptomycetaceae</taxon>
        <taxon>Streptomyces</taxon>
    </lineage>
</organism>
<dbReference type="Gene3D" id="3.40.50.720">
    <property type="entry name" value="NAD(P)-binding Rossmann-like Domain"/>
    <property type="match status" value="1"/>
</dbReference>
<dbReference type="Pfam" id="PF00106">
    <property type="entry name" value="adh_short"/>
    <property type="match status" value="1"/>
</dbReference>
<reference evidence="6" key="1">
    <citation type="journal article" date="2019" name="Int. J. Syst. Evol. Microbiol.">
        <title>The Global Catalogue of Microorganisms (GCM) 10K type strain sequencing project: providing services to taxonomists for standard genome sequencing and annotation.</title>
        <authorList>
            <consortium name="The Broad Institute Genomics Platform"/>
            <consortium name="The Broad Institute Genome Sequencing Center for Infectious Disease"/>
            <person name="Wu L."/>
            <person name="Ma J."/>
        </authorList>
    </citation>
    <scope>NUCLEOTIDE SEQUENCE [LARGE SCALE GENOMIC DNA]</scope>
    <source>
        <strain evidence="6">JCM 9092</strain>
    </source>
</reference>
<dbReference type="PANTHER" id="PTHR44196:SF1">
    <property type="entry name" value="DEHYDROGENASE_REDUCTASE SDR FAMILY MEMBER 7B"/>
    <property type="match status" value="1"/>
</dbReference>
<feature type="region of interest" description="Disordered" evidence="4">
    <location>
        <begin position="254"/>
        <end position="277"/>
    </location>
</feature>
<evidence type="ECO:0000256" key="4">
    <source>
        <dbReference type="SAM" id="MobiDB-lite"/>
    </source>
</evidence>
<dbReference type="InterPro" id="IPR002347">
    <property type="entry name" value="SDR_fam"/>
</dbReference>
<evidence type="ECO:0000256" key="2">
    <source>
        <dbReference type="ARBA" id="ARBA00023002"/>
    </source>
</evidence>
<dbReference type="InterPro" id="IPR036291">
    <property type="entry name" value="NAD(P)-bd_dom_sf"/>
</dbReference>